<evidence type="ECO:0000256" key="12">
    <source>
        <dbReference type="ARBA" id="ARBA00048418"/>
    </source>
</evidence>
<comment type="caution">
    <text evidence="14">The sequence shown here is derived from an EMBL/GenBank/DDBJ whole genome shotgun (WGS) entry which is preliminary data.</text>
</comment>
<dbReference type="InterPro" id="IPR029063">
    <property type="entry name" value="SAM-dependent_MTases_sf"/>
</dbReference>
<dbReference type="GO" id="GO:0008168">
    <property type="term" value="F:methyltransferase activity"/>
    <property type="evidence" value="ECO:0007669"/>
    <property type="project" value="UniProtKB-KW"/>
</dbReference>
<evidence type="ECO:0000256" key="11">
    <source>
        <dbReference type="ARBA" id="ARBA00035025"/>
    </source>
</evidence>
<keyword evidence="15" id="KW-1185">Reference proteome</keyword>
<evidence type="ECO:0000256" key="7">
    <source>
        <dbReference type="ARBA" id="ARBA00022723"/>
    </source>
</evidence>
<dbReference type="CDD" id="cd02440">
    <property type="entry name" value="AdoMet_MTases"/>
    <property type="match status" value="1"/>
</dbReference>
<protein>
    <recommendedName>
        <fullName evidence="3">Small RNA 2'-O-methyltransferase</fullName>
        <ecNumber evidence="11">2.1.1.386</ecNumber>
    </recommendedName>
</protein>
<dbReference type="GO" id="GO:0032259">
    <property type="term" value="P:methylation"/>
    <property type="evidence" value="ECO:0007669"/>
    <property type="project" value="UniProtKB-KW"/>
</dbReference>
<dbReference type="Proteomes" id="UP001595798">
    <property type="component" value="Unassembled WGS sequence"/>
</dbReference>
<keyword evidence="10" id="KW-0943">RNA-mediated gene silencing</keyword>
<sequence>MDTQSSSLHEERLDRVADLIRRSGAKSVVDLGCGSGSLLRRLVREPVYTRITGLEQSGVSLRQARTMLDDIAPGEPRLSLLQGSYLDSDLELSGFDAAAMVETIEHVYPGRLSEVQRAVFEHYRPGWLVMTTPNAEYNPLYGLRPGEFRDPDHRFEWNRDKFRKWCTTTAKQSGYQVRFSGIGEDDPECGPPTQVAVFTRL</sequence>
<dbReference type="SUPFAM" id="SSF53335">
    <property type="entry name" value="S-adenosyl-L-methionine-dependent methyltransferases"/>
    <property type="match status" value="1"/>
</dbReference>
<keyword evidence="8" id="KW-0460">Magnesium</keyword>
<evidence type="ECO:0000256" key="9">
    <source>
        <dbReference type="ARBA" id="ARBA00022884"/>
    </source>
</evidence>
<keyword evidence="9" id="KW-0694">RNA-binding</keyword>
<dbReference type="RefSeq" id="WP_379889350.1">
    <property type="nucleotide sequence ID" value="NZ_JBHSDI010000059.1"/>
</dbReference>
<evidence type="ECO:0000256" key="1">
    <source>
        <dbReference type="ARBA" id="ARBA00001946"/>
    </source>
</evidence>
<keyword evidence="4 14" id="KW-0489">Methyltransferase</keyword>
<name>A0ABV8QP00_9GAMM</name>
<dbReference type="Gene3D" id="3.40.50.150">
    <property type="entry name" value="Vaccinia Virus protein VP39"/>
    <property type="match status" value="1"/>
</dbReference>
<comment type="catalytic activity">
    <reaction evidence="12">
        <text>small RNA 3'-end nucleotide + S-adenosyl-L-methionine = small RNA 3'-end 2'-O-methylnucleotide + S-adenosyl-L-homocysteine + H(+)</text>
        <dbReference type="Rhea" id="RHEA:37887"/>
        <dbReference type="Rhea" id="RHEA-COMP:10415"/>
        <dbReference type="Rhea" id="RHEA-COMP:10416"/>
        <dbReference type="ChEBI" id="CHEBI:15378"/>
        <dbReference type="ChEBI" id="CHEBI:57856"/>
        <dbReference type="ChEBI" id="CHEBI:59789"/>
        <dbReference type="ChEBI" id="CHEBI:74896"/>
        <dbReference type="ChEBI" id="CHEBI:74898"/>
        <dbReference type="EC" id="2.1.1.386"/>
    </reaction>
</comment>
<dbReference type="EMBL" id="JBHSDI010000059">
    <property type="protein sequence ID" value="MFC4260639.1"/>
    <property type="molecule type" value="Genomic_DNA"/>
</dbReference>
<keyword evidence="7" id="KW-0479">Metal-binding</keyword>
<dbReference type="PANTHER" id="PTHR21404:SF3">
    <property type="entry name" value="SMALL RNA 2'-O-METHYLTRANSFERASE"/>
    <property type="match status" value="1"/>
</dbReference>
<comment type="cofactor">
    <cofactor evidence="1">
        <name>Mg(2+)</name>
        <dbReference type="ChEBI" id="CHEBI:18420"/>
    </cofactor>
</comment>
<evidence type="ECO:0000256" key="8">
    <source>
        <dbReference type="ARBA" id="ARBA00022842"/>
    </source>
</evidence>
<evidence type="ECO:0000256" key="6">
    <source>
        <dbReference type="ARBA" id="ARBA00022691"/>
    </source>
</evidence>
<reference evidence="15" key="1">
    <citation type="journal article" date="2019" name="Int. J. Syst. Evol. Microbiol.">
        <title>The Global Catalogue of Microorganisms (GCM) 10K type strain sequencing project: providing services to taxonomists for standard genome sequencing and annotation.</title>
        <authorList>
            <consortium name="The Broad Institute Genomics Platform"/>
            <consortium name="The Broad Institute Genome Sequencing Center for Infectious Disease"/>
            <person name="Wu L."/>
            <person name="Ma J."/>
        </authorList>
    </citation>
    <scope>NUCLEOTIDE SEQUENCE [LARGE SCALE GENOMIC DNA]</scope>
    <source>
        <strain evidence="15">CECT 7297</strain>
    </source>
</reference>
<evidence type="ECO:0000256" key="3">
    <source>
        <dbReference type="ARBA" id="ARBA00021330"/>
    </source>
</evidence>
<dbReference type="Pfam" id="PF13649">
    <property type="entry name" value="Methyltransf_25"/>
    <property type="match status" value="1"/>
</dbReference>
<proteinExistence type="inferred from homology"/>
<dbReference type="InterPro" id="IPR026610">
    <property type="entry name" value="Hen1"/>
</dbReference>
<accession>A0ABV8QP00</accession>
<dbReference type="PANTHER" id="PTHR21404">
    <property type="entry name" value="HEN1"/>
    <property type="match status" value="1"/>
</dbReference>
<evidence type="ECO:0000256" key="5">
    <source>
        <dbReference type="ARBA" id="ARBA00022679"/>
    </source>
</evidence>
<evidence type="ECO:0000256" key="2">
    <source>
        <dbReference type="ARBA" id="ARBA00009026"/>
    </source>
</evidence>
<evidence type="ECO:0000256" key="10">
    <source>
        <dbReference type="ARBA" id="ARBA00023158"/>
    </source>
</evidence>
<evidence type="ECO:0000259" key="13">
    <source>
        <dbReference type="Pfam" id="PF13649"/>
    </source>
</evidence>
<evidence type="ECO:0000313" key="15">
    <source>
        <dbReference type="Proteomes" id="UP001595798"/>
    </source>
</evidence>
<keyword evidence="5" id="KW-0808">Transferase</keyword>
<dbReference type="EC" id="2.1.1.386" evidence="11"/>
<organism evidence="14 15">
    <name type="scientific">Marinobacter lacisalsi</name>
    <dbReference type="NCBI Taxonomy" id="475979"/>
    <lineage>
        <taxon>Bacteria</taxon>
        <taxon>Pseudomonadati</taxon>
        <taxon>Pseudomonadota</taxon>
        <taxon>Gammaproteobacteria</taxon>
        <taxon>Pseudomonadales</taxon>
        <taxon>Marinobacteraceae</taxon>
        <taxon>Marinobacter</taxon>
    </lineage>
</organism>
<dbReference type="InterPro" id="IPR041698">
    <property type="entry name" value="Methyltransf_25"/>
</dbReference>
<feature type="domain" description="Methyltransferase" evidence="13">
    <location>
        <begin position="28"/>
        <end position="126"/>
    </location>
</feature>
<comment type="similarity">
    <text evidence="2">Belongs to the methyltransferase superfamily. HEN1 family.</text>
</comment>
<evidence type="ECO:0000256" key="4">
    <source>
        <dbReference type="ARBA" id="ARBA00022603"/>
    </source>
</evidence>
<evidence type="ECO:0000313" key="14">
    <source>
        <dbReference type="EMBL" id="MFC4260639.1"/>
    </source>
</evidence>
<keyword evidence="6" id="KW-0949">S-adenosyl-L-methionine</keyword>
<gene>
    <name evidence="14" type="ORF">ACFOZ5_16610</name>
</gene>